<accession>A0A0E9UML0</accession>
<protein>
    <submittedName>
        <fullName evidence="1">Uncharacterized protein</fullName>
    </submittedName>
</protein>
<name>A0A0E9UML0_ANGAN</name>
<reference evidence="1" key="2">
    <citation type="journal article" date="2015" name="Fish Shellfish Immunol.">
        <title>Early steps in the European eel (Anguilla anguilla)-Vibrio vulnificus interaction in the gills: Role of the RtxA13 toxin.</title>
        <authorList>
            <person name="Callol A."/>
            <person name="Pajuelo D."/>
            <person name="Ebbesson L."/>
            <person name="Teles M."/>
            <person name="MacKenzie S."/>
            <person name="Amaro C."/>
        </authorList>
    </citation>
    <scope>NUCLEOTIDE SEQUENCE</scope>
</reference>
<organism evidence="1">
    <name type="scientific">Anguilla anguilla</name>
    <name type="common">European freshwater eel</name>
    <name type="synonym">Muraena anguilla</name>
    <dbReference type="NCBI Taxonomy" id="7936"/>
    <lineage>
        <taxon>Eukaryota</taxon>
        <taxon>Metazoa</taxon>
        <taxon>Chordata</taxon>
        <taxon>Craniata</taxon>
        <taxon>Vertebrata</taxon>
        <taxon>Euteleostomi</taxon>
        <taxon>Actinopterygii</taxon>
        <taxon>Neopterygii</taxon>
        <taxon>Teleostei</taxon>
        <taxon>Anguilliformes</taxon>
        <taxon>Anguillidae</taxon>
        <taxon>Anguilla</taxon>
    </lineage>
</organism>
<dbReference type="EMBL" id="GBXM01041550">
    <property type="protein sequence ID" value="JAH67027.1"/>
    <property type="molecule type" value="Transcribed_RNA"/>
</dbReference>
<proteinExistence type="predicted"/>
<sequence length="21" mass="2421">MGKKHHYKGSIPCLHVLITEE</sequence>
<evidence type="ECO:0000313" key="1">
    <source>
        <dbReference type="EMBL" id="JAH67027.1"/>
    </source>
</evidence>
<dbReference type="AlphaFoldDB" id="A0A0E9UML0"/>
<reference evidence="1" key="1">
    <citation type="submission" date="2014-11" db="EMBL/GenBank/DDBJ databases">
        <authorList>
            <person name="Amaro Gonzalez C."/>
        </authorList>
    </citation>
    <scope>NUCLEOTIDE SEQUENCE</scope>
</reference>